<sequence length="586" mass="61097">MALADVGEVLVRVPNATLYQVERATHAVTSITNGDFTISYLQPSSHTVLRAQVGSVRWSLDRGVAALCFNDFTYAFQLLSQADESNTVAVSSTGISAGAAPAAAVSSNLPTGFTLGCCYYCLTLQPDTPLELTELLQAVLASGTAYHDHQHVQQQRERQAPIEGGGPAMHGRAQQSAPLDRHQPQDSAPVQTVTAHCALGSKTGPSSTSVRADRIATGLQRGGQLAAAGVLVAAGWAGAVLQHGAEAVVARTQPSDRQHSLTPQVQARLERAKAVASQTAEVSGRVMAGALSMTATVAGHLADRISDSDLGRRINNSRVAGASAHDLRRVGVAGVEAMEAIYNSLEDAARLVLAHIHTAATRVAGHKYGPGAAQATDIGMQVTHSIVETGLNVCSLRPTALIKKTLQGTAKDVVRGPGTQQQPPEQQPSQPQEQVLAPRQQQRVSCLSAPPAQMVATGIMVPTSAMANGACNNIAAVTPSASVQVASITGGSMQSARRLQQHEDAATAGECGSGPGIINHCNDGVVDGVPWAGPSLGQPMVFAAVESTPHVMGSRSIYADTDQNLQYPPVSESRYTARYYPAVPRT</sequence>
<proteinExistence type="predicted"/>
<evidence type="ECO:0000313" key="3">
    <source>
        <dbReference type="EMBL" id="GLI71528.1"/>
    </source>
</evidence>
<comment type="caution">
    <text evidence="3">The sequence shown here is derived from an EMBL/GenBank/DDBJ whole genome shotgun (WGS) entry which is preliminary data.</text>
</comment>
<dbReference type="Proteomes" id="UP001165090">
    <property type="component" value="Unassembled WGS sequence"/>
</dbReference>
<feature type="compositionally biased region" description="Low complexity" evidence="1">
    <location>
        <begin position="420"/>
        <end position="434"/>
    </location>
</feature>
<dbReference type="InterPro" id="IPR045036">
    <property type="entry name" value="Spartin-like"/>
</dbReference>
<feature type="compositionally biased region" description="Basic and acidic residues" evidence="1">
    <location>
        <begin position="147"/>
        <end position="160"/>
    </location>
</feature>
<feature type="region of interest" description="Disordered" evidence="1">
    <location>
        <begin position="411"/>
        <end position="434"/>
    </location>
</feature>
<protein>
    <recommendedName>
        <fullName evidence="2">Senescence domain-containing protein</fullName>
    </recommendedName>
</protein>
<organism evidence="3 4">
    <name type="scientific">Volvox africanus</name>
    <dbReference type="NCBI Taxonomy" id="51714"/>
    <lineage>
        <taxon>Eukaryota</taxon>
        <taxon>Viridiplantae</taxon>
        <taxon>Chlorophyta</taxon>
        <taxon>core chlorophytes</taxon>
        <taxon>Chlorophyceae</taxon>
        <taxon>CS clade</taxon>
        <taxon>Chlamydomonadales</taxon>
        <taxon>Volvocaceae</taxon>
        <taxon>Volvox</taxon>
    </lineage>
</organism>
<feature type="region of interest" description="Disordered" evidence="1">
    <location>
        <begin position="147"/>
        <end position="188"/>
    </location>
</feature>
<reference evidence="3 4" key="1">
    <citation type="journal article" date="2023" name="IScience">
        <title>Expanded male sex-determining region conserved during the evolution of homothallism in the green alga Volvox.</title>
        <authorList>
            <person name="Yamamoto K."/>
            <person name="Matsuzaki R."/>
            <person name="Mahakham W."/>
            <person name="Heman W."/>
            <person name="Sekimoto H."/>
            <person name="Kawachi M."/>
            <person name="Minakuchi Y."/>
            <person name="Toyoda A."/>
            <person name="Nozaki H."/>
        </authorList>
    </citation>
    <scope>NUCLEOTIDE SEQUENCE [LARGE SCALE GENOMIC DNA]</scope>
    <source>
        <strain evidence="3 4">NIES-4468</strain>
    </source>
</reference>
<name>A0ABQ5SPZ4_9CHLO</name>
<dbReference type="InterPro" id="IPR009686">
    <property type="entry name" value="Senescence/spartin_C"/>
</dbReference>
<evidence type="ECO:0000256" key="1">
    <source>
        <dbReference type="SAM" id="MobiDB-lite"/>
    </source>
</evidence>
<keyword evidence="4" id="KW-1185">Reference proteome</keyword>
<gene>
    <name evidence="3" type="ORF">VaNZ11_016757</name>
</gene>
<dbReference type="EMBL" id="BSDZ01000114">
    <property type="protein sequence ID" value="GLI71528.1"/>
    <property type="molecule type" value="Genomic_DNA"/>
</dbReference>
<dbReference type="Pfam" id="PF06911">
    <property type="entry name" value="Senescence"/>
    <property type="match status" value="1"/>
</dbReference>
<evidence type="ECO:0000259" key="2">
    <source>
        <dbReference type="Pfam" id="PF06911"/>
    </source>
</evidence>
<dbReference type="PANTHER" id="PTHR21068:SF43">
    <property type="entry name" value="SPARTIN"/>
    <property type="match status" value="1"/>
</dbReference>
<accession>A0ABQ5SPZ4</accession>
<evidence type="ECO:0000313" key="4">
    <source>
        <dbReference type="Proteomes" id="UP001165090"/>
    </source>
</evidence>
<feature type="domain" description="Senescence" evidence="2">
    <location>
        <begin position="218"/>
        <end position="405"/>
    </location>
</feature>
<dbReference type="PANTHER" id="PTHR21068">
    <property type="entry name" value="SPARTIN"/>
    <property type="match status" value="1"/>
</dbReference>